<keyword evidence="4" id="KW-0175">Coiled coil</keyword>
<comment type="caution">
    <text evidence="5">The sequence shown here is derived from an EMBL/GenBank/DDBJ whole genome shotgun (WGS) entry which is preliminary data.</text>
</comment>
<dbReference type="PANTHER" id="PTHR45641">
    <property type="entry name" value="TETRATRICOPEPTIDE REPEAT PROTEIN (AFU_ORTHOLOGUE AFUA_6G03870)"/>
    <property type="match status" value="1"/>
</dbReference>
<dbReference type="EMBL" id="CAKOGP040002369">
    <property type="protein sequence ID" value="CAJ1968177.1"/>
    <property type="molecule type" value="Genomic_DNA"/>
</dbReference>
<feature type="repeat" description="TPR" evidence="3">
    <location>
        <begin position="75"/>
        <end position="108"/>
    </location>
</feature>
<evidence type="ECO:0000313" key="5">
    <source>
        <dbReference type="EMBL" id="CAJ1968177.1"/>
    </source>
</evidence>
<evidence type="ECO:0000256" key="4">
    <source>
        <dbReference type="SAM" id="Coils"/>
    </source>
</evidence>
<evidence type="ECO:0000313" key="6">
    <source>
        <dbReference type="Proteomes" id="UP001295423"/>
    </source>
</evidence>
<evidence type="ECO:0000256" key="3">
    <source>
        <dbReference type="PROSITE-ProRule" id="PRU00339"/>
    </source>
</evidence>
<name>A0AAD2GC05_9STRA</name>
<keyword evidence="2 3" id="KW-0802">TPR repeat</keyword>
<dbReference type="Gene3D" id="1.25.40.10">
    <property type="entry name" value="Tetratricopeptide repeat domain"/>
    <property type="match status" value="3"/>
</dbReference>
<evidence type="ECO:0000256" key="1">
    <source>
        <dbReference type="ARBA" id="ARBA00022737"/>
    </source>
</evidence>
<dbReference type="AlphaFoldDB" id="A0AAD2GC05"/>
<protein>
    <recommendedName>
        <fullName evidence="7">Kinesin light chain</fullName>
    </recommendedName>
</protein>
<proteinExistence type="predicted"/>
<dbReference type="PROSITE" id="PS50005">
    <property type="entry name" value="TPR"/>
    <property type="match status" value="4"/>
</dbReference>
<dbReference type="InterPro" id="IPR011990">
    <property type="entry name" value="TPR-like_helical_dom_sf"/>
</dbReference>
<keyword evidence="1" id="KW-0677">Repeat</keyword>
<keyword evidence="6" id="KW-1185">Reference proteome</keyword>
<accession>A0AAD2GC05</accession>
<feature type="repeat" description="TPR" evidence="3">
    <location>
        <begin position="246"/>
        <end position="279"/>
    </location>
</feature>
<reference evidence="5" key="1">
    <citation type="submission" date="2023-08" db="EMBL/GenBank/DDBJ databases">
        <authorList>
            <person name="Audoor S."/>
            <person name="Bilcke G."/>
        </authorList>
    </citation>
    <scope>NUCLEOTIDE SEQUENCE</scope>
</reference>
<dbReference type="SUPFAM" id="SSF48452">
    <property type="entry name" value="TPR-like"/>
    <property type="match status" value="2"/>
</dbReference>
<evidence type="ECO:0000256" key="2">
    <source>
        <dbReference type="ARBA" id="ARBA00022803"/>
    </source>
</evidence>
<dbReference type="InterPro" id="IPR019734">
    <property type="entry name" value="TPR_rpt"/>
</dbReference>
<feature type="repeat" description="TPR" evidence="3">
    <location>
        <begin position="34"/>
        <end position="67"/>
    </location>
</feature>
<dbReference type="PANTHER" id="PTHR45641:SF1">
    <property type="entry name" value="AAA+ ATPASE DOMAIN-CONTAINING PROTEIN"/>
    <property type="match status" value="1"/>
</dbReference>
<feature type="repeat" description="TPR" evidence="3">
    <location>
        <begin position="303"/>
        <end position="336"/>
    </location>
</feature>
<evidence type="ECO:0008006" key="7">
    <source>
        <dbReference type="Google" id="ProtNLM"/>
    </source>
</evidence>
<dbReference type="SMART" id="SM00028">
    <property type="entry name" value="TPR"/>
    <property type="match status" value="6"/>
</dbReference>
<organism evidence="5 6">
    <name type="scientific">Cylindrotheca closterium</name>
    <dbReference type="NCBI Taxonomy" id="2856"/>
    <lineage>
        <taxon>Eukaryota</taxon>
        <taxon>Sar</taxon>
        <taxon>Stramenopiles</taxon>
        <taxon>Ochrophyta</taxon>
        <taxon>Bacillariophyta</taxon>
        <taxon>Bacillariophyceae</taxon>
        <taxon>Bacillariophycidae</taxon>
        <taxon>Bacillariales</taxon>
        <taxon>Bacillariaceae</taxon>
        <taxon>Cylindrotheca</taxon>
    </lineage>
</organism>
<sequence length="404" mass="45753">MDGNEQDSAVDLKEIFERLLAIQTEDLDDDIIVAFTLTRMGITLMEQGNLDEALEKLNRALAIRMEKLGEHNDTSETYAAIGCVFAMQGNFEKAEEMFREALDIKRKLLPNDHYDLITLYQGLTYSLKKQGKYSAATKIYKLQLGAILQMHGEYHPDVVVAYNGIAQLLFLLNRLDDALQLLDRGIEICNHLQQLEGFDIAILETALNNQARALKVQGNLVAATEAFNRVLVIQMETLGEMHPKTAETYEQLGQAYVRQEMVERAIEAYAKAVKIRRKELGNDHRNVKELVFAVEVLELEKNVAALNEQGLAMKAEGDLEKAEQLFQEALELYLGTSNFCTTMAVVLENISDVRVDMGLLEDAIVVSAEALRIRRRMHGDDDADTKRRIKVHRSLLKRLLENRS</sequence>
<dbReference type="Proteomes" id="UP001295423">
    <property type="component" value="Unassembled WGS sequence"/>
</dbReference>
<feature type="coiled-coil region" evidence="4">
    <location>
        <begin position="296"/>
        <end position="332"/>
    </location>
</feature>
<gene>
    <name evidence="5" type="ORF">CYCCA115_LOCUS23116</name>
</gene>
<dbReference type="Pfam" id="PF13424">
    <property type="entry name" value="TPR_12"/>
    <property type="match status" value="3"/>
</dbReference>